<organism evidence="1 2">
    <name type="scientific">Elaphomyces granulatus</name>
    <dbReference type="NCBI Taxonomy" id="519963"/>
    <lineage>
        <taxon>Eukaryota</taxon>
        <taxon>Fungi</taxon>
        <taxon>Dikarya</taxon>
        <taxon>Ascomycota</taxon>
        <taxon>Pezizomycotina</taxon>
        <taxon>Eurotiomycetes</taxon>
        <taxon>Eurotiomycetidae</taxon>
        <taxon>Eurotiales</taxon>
        <taxon>Elaphomycetaceae</taxon>
        <taxon>Elaphomyces</taxon>
    </lineage>
</organism>
<dbReference type="Proteomes" id="UP000243515">
    <property type="component" value="Unassembled WGS sequence"/>
</dbReference>
<sequence>MVLVGRKNHVDIKIEPSPNIHSRCKRAAYQIDA</sequence>
<dbReference type="AlphaFoldDB" id="A0A232LTR9"/>
<keyword evidence="2" id="KW-1185">Reference proteome</keyword>
<dbReference type="EMBL" id="NPHW01004802">
    <property type="protein sequence ID" value="OXV07506.1"/>
    <property type="molecule type" value="Genomic_DNA"/>
</dbReference>
<reference evidence="1 2" key="1">
    <citation type="journal article" date="2015" name="Environ. Microbiol.">
        <title>Metagenome sequence of Elaphomyces granulatus from sporocarp tissue reveals Ascomycota ectomycorrhizal fingerprints of genome expansion and a Proteobacteria-rich microbiome.</title>
        <authorList>
            <person name="Quandt C.A."/>
            <person name="Kohler A."/>
            <person name="Hesse C.N."/>
            <person name="Sharpton T.J."/>
            <person name="Martin F."/>
            <person name="Spatafora J.W."/>
        </authorList>
    </citation>
    <scope>NUCLEOTIDE SEQUENCE [LARGE SCALE GENOMIC DNA]</scope>
    <source>
        <strain evidence="1 2">OSC145934</strain>
    </source>
</reference>
<protein>
    <submittedName>
        <fullName evidence="1">Uncharacterized protein</fullName>
    </submittedName>
</protein>
<gene>
    <name evidence="1" type="ORF">Egran_04730</name>
</gene>
<proteinExistence type="predicted"/>
<name>A0A232LTR9_9EURO</name>
<evidence type="ECO:0000313" key="1">
    <source>
        <dbReference type="EMBL" id="OXV07506.1"/>
    </source>
</evidence>
<comment type="caution">
    <text evidence="1">The sequence shown here is derived from an EMBL/GenBank/DDBJ whole genome shotgun (WGS) entry which is preliminary data.</text>
</comment>
<accession>A0A232LTR9</accession>
<evidence type="ECO:0000313" key="2">
    <source>
        <dbReference type="Proteomes" id="UP000243515"/>
    </source>
</evidence>